<dbReference type="InterPro" id="IPR036661">
    <property type="entry name" value="Luciferase-like_sf"/>
</dbReference>
<name>A0A927RAN4_9ACTN</name>
<dbReference type="NCBIfam" id="TIGR03560">
    <property type="entry name" value="F420_Rv1855c"/>
    <property type="match status" value="1"/>
</dbReference>
<dbReference type="PANTHER" id="PTHR42847">
    <property type="entry name" value="ALKANESULFONATE MONOOXYGENASE"/>
    <property type="match status" value="1"/>
</dbReference>
<accession>A0A927RAN4</accession>
<evidence type="ECO:0000313" key="7">
    <source>
        <dbReference type="Proteomes" id="UP000638648"/>
    </source>
</evidence>
<dbReference type="RefSeq" id="WP_192749596.1">
    <property type="nucleotide sequence ID" value="NZ_BAABJL010000133.1"/>
</dbReference>
<dbReference type="EMBL" id="JADBEM010000001">
    <property type="protein sequence ID" value="MBE1605220.1"/>
    <property type="molecule type" value="Genomic_DNA"/>
</dbReference>
<dbReference type="GO" id="GO:0008726">
    <property type="term" value="F:alkanesulfonate monooxygenase activity"/>
    <property type="evidence" value="ECO:0007669"/>
    <property type="project" value="TreeGrafter"/>
</dbReference>
<gene>
    <name evidence="6" type="ORF">HEB94_002068</name>
</gene>
<dbReference type="Pfam" id="PF00296">
    <property type="entry name" value="Bac_luciferase"/>
    <property type="match status" value="1"/>
</dbReference>
<keyword evidence="7" id="KW-1185">Reference proteome</keyword>
<dbReference type="Proteomes" id="UP000638648">
    <property type="component" value="Unassembled WGS sequence"/>
</dbReference>
<evidence type="ECO:0000256" key="3">
    <source>
        <dbReference type="ARBA" id="ARBA00023002"/>
    </source>
</evidence>
<dbReference type="Gene3D" id="3.20.20.30">
    <property type="entry name" value="Luciferase-like domain"/>
    <property type="match status" value="1"/>
</dbReference>
<dbReference type="InterPro" id="IPR011251">
    <property type="entry name" value="Luciferase-like_dom"/>
</dbReference>
<evidence type="ECO:0000256" key="4">
    <source>
        <dbReference type="ARBA" id="ARBA00023033"/>
    </source>
</evidence>
<organism evidence="6 7">
    <name type="scientific">Actinopolymorpha pittospori</name>
    <dbReference type="NCBI Taxonomy" id="648752"/>
    <lineage>
        <taxon>Bacteria</taxon>
        <taxon>Bacillati</taxon>
        <taxon>Actinomycetota</taxon>
        <taxon>Actinomycetes</taxon>
        <taxon>Propionibacteriales</taxon>
        <taxon>Actinopolymorphaceae</taxon>
        <taxon>Actinopolymorpha</taxon>
    </lineage>
</organism>
<dbReference type="InterPro" id="IPR019952">
    <property type="entry name" value="F420_OxRdatse_Rv1855c_pred"/>
</dbReference>
<keyword evidence="1" id="KW-0285">Flavoprotein</keyword>
<evidence type="ECO:0000313" key="6">
    <source>
        <dbReference type="EMBL" id="MBE1605220.1"/>
    </source>
</evidence>
<feature type="domain" description="Luciferase-like" evidence="5">
    <location>
        <begin position="5"/>
        <end position="257"/>
    </location>
</feature>
<dbReference type="AlphaFoldDB" id="A0A927RAN4"/>
<dbReference type="SUPFAM" id="SSF51679">
    <property type="entry name" value="Bacterial luciferase-like"/>
    <property type="match status" value="1"/>
</dbReference>
<dbReference type="InterPro" id="IPR050172">
    <property type="entry name" value="SsuD_RutA_monooxygenase"/>
</dbReference>
<dbReference type="PANTHER" id="PTHR42847:SF8">
    <property type="entry name" value="CONSERVED PROTEIN"/>
    <property type="match status" value="1"/>
</dbReference>
<keyword evidence="3" id="KW-0560">Oxidoreductase</keyword>
<evidence type="ECO:0000256" key="1">
    <source>
        <dbReference type="ARBA" id="ARBA00022630"/>
    </source>
</evidence>
<keyword evidence="2" id="KW-0288">FMN</keyword>
<sequence>MSVTRFGLQIPNFTYPDVPDAQLFERVAAIAGTAEQAGFDSIWVMDHFYQLPGIGPEDAPMFEAYSLLSALAARTSKAKLGTMVTGVTYRNPALLAKTVTVLDVISSGRGILGIGAAWNESEHRGYGFEFPPTRERMDRLEEALQICRAMFTEHSPSFSGKYYQINNAYNVPRPVTPGGPPIMIGGGGEKRTLRMVAKYGDASNIFGDIATIQHKLAVLGQHCADVGRDPAEITKTKLATLLIGPDEKAAQAKIDHMRSLGVDDAWLRQTAIVGSPEQVLEQVKEHFDAGLDGLLFNMPDGHDLETVALAGETLAKYV</sequence>
<protein>
    <submittedName>
        <fullName evidence="6">F420-dependent oxidoreductase-like protein</fullName>
    </submittedName>
</protein>
<reference evidence="6" key="1">
    <citation type="submission" date="2020-10" db="EMBL/GenBank/DDBJ databases">
        <title>Sequencing the genomes of 1000 actinobacteria strains.</title>
        <authorList>
            <person name="Klenk H.-P."/>
        </authorList>
    </citation>
    <scope>NUCLEOTIDE SEQUENCE</scope>
    <source>
        <strain evidence="6">DSM 45354</strain>
    </source>
</reference>
<evidence type="ECO:0000256" key="2">
    <source>
        <dbReference type="ARBA" id="ARBA00022643"/>
    </source>
</evidence>
<comment type="caution">
    <text evidence="6">The sequence shown here is derived from an EMBL/GenBank/DDBJ whole genome shotgun (WGS) entry which is preliminary data.</text>
</comment>
<proteinExistence type="predicted"/>
<dbReference type="GO" id="GO:0046306">
    <property type="term" value="P:alkanesulfonate catabolic process"/>
    <property type="evidence" value="ECO:0007669"/>
    <property type="project" value="TreeGrafter"/>
</dbReference>
<evidence type="ECO:0000259" key="5">
    <source>
        <dbReference type="Pfam" id="PF00296"/>
    </source>
</evidence>
<keyword evidence="4" id="KW-0503">Monooxygenase</keyword>